<dbReference type="Pfam" id="PF00106">
    <property type="entry name" value="adh_short"/>
    <property type="match status" value="1"/>
</dbReference>
<comment type="caution">
    <text evidence="2">The sequence shown here is derived from an EMBL/GenBank/DDBJ whole genome shotgun (WGS) entry which is preliminary data.</text>
</comment>
<keyword evidence="3" id="KW-1185">Reference proteome</keyword>
<dbReference type="Gene3D" id="3.40.50.720">
    <property type="entry name" value="NAD(P)-binding Rossmann-like Domain"/>
    <property type="match status" value="1"/>
</dbReference>
<dbReference type="GO" id="GO:0016491">
    <property type="term" value="F:oxidoreductase activity"/>
    <property type="evidence" value="ECO:0007669"/>
    <property type="project" value="UniProtKB-KW"/>
</dbReference>
<accession>A0A4R4V710</accession>
<dbReference type="AlphaFoldDB" id="A0A4R4V710"/>
<dbReference type="SUPFAM" id="SSF51735">
    <property type="entry name" value="NAD(P)-binding Rossmann-fold domains"/>
    <property type="match status" value="1"/>
</dbReference>
<dbReference type="PANTHER" id="PTHR43157:SF31">
    <property type="entry name" value="PHOSPHATIDYLINOSITOL-GLYCAN BIOSYNTHESIS CLASS F PROTEIN"/>
    <property type="match status" value="1"/>
</dbReference>
<gene>
    <name evidence="2" type="ORF">E1292_36770</name>
</gene>
<keyword evidence="1" id="KW-0560">Oxidoreductase</keyword>
<evidence type="ECO:0000313" key="2">
    <source>
        <dbReference type="EMBL" id="TDC97574.1"/>
    </source>
</evidence>
<organism evidence="2 3">
    <name type="scientific">Nonomuraea deserti</name>
    <dbReference type="NCBI Taxonomy" id="1848322"/>
    <lineage>
        <taxon>Bacteria</taxon>
        <taxon>Bacillati</taxon>
        <taxon>Actinomycetota</taxon>
        <taxon>Actinomycetes</taxon>
        <taxon>Streptosporangiales</taxon>
        <taxon>Streptosporangiaceae</taxon>
        <taxon>Nonomuraea</taxon>
    </lineage>
</organism>
<proteinExistence type="predicted"/>
<dbReference type="Proteomes" id="UP000295258">
    <property type="component" value="Unassembled WGS sequence"/>
</dbReference>
<dbReference type="InterPro" id="IPR036291">
    <property type="entry name" value="NAD(P)-bd_dom_sf"/>
</dbReference>
<evidence type="ECO:0000256" key="1">
    <source>
        <dbReference type="ARBA" id="ARBA00023002"/>
    </source>
</evidence>
<evidence type="ECO:0000313" key="3">
    <source>
        <dbReference type="Proteomes" id="UP000295258"/>
    </source>
</evidence>
<sequence>MASILHRLPSVALGVIFGPSISKVVDLMDGKTVLVTGGTGGIGKETARGLAARGARVILVGRDPVRAQRAADELSAGGGRVEALAADVTRQRDLARLAAQVAERCDRLDVLINNVGTNPPRRILTEDGVEATFAAHVLTPFTLTRLLLPLLGGRVVNITGGIPGGPIELDNLQAERRYLGWTFSQYNHTKTMLMAMSLRFAEQEQVAGSGVTINVAYPGHGHTPMNQSMTTAGFPYVYRPIVPLLRAVTPRIFGDLSKPSRSSVYLASSDDVEGVTGTYFGRKCRRVPWPASALDRRNQDAIWTLCEALTRETV</sequence>
<dbReference type="InterPro" id="IPR002347">
    <property type="entry name" value="SDR_fam"/>
</dbReference>
<name>A0A4R4V710_9ACTN</name>
<protein>
    <submittedName>
        <fullName evidence="2">SDR family NAD(P)-dependent oxidoreductase</fullName>
    </submittedName>
</protein>
<dbReference type="EMBL" id="SMKO01000150">
    <property type="protein sequence ID" value="TDC97574.1"/>
    <property type="molecule type" value="Genomic_DNA"/>
</dbReference>
<dbReference type="PRINTS" id="PR00081">
    <property type="entry name" value="GDHRDH"/>
</dbReference>
<reference evidence="2 3" key="1">
    <citation type="submission" date="2019-03" db="EMBL/GenBank/DDBJ databases">
        <title>Draft genome sequences of novel Actinobacteria.</title>
        <authorList>
            <person name="Sahin N."/>
            <person name="Ay H."/>
            <person name="Saygin H."/>
        </authorList>
    </citation>
    <scope>NUCLEOTIDE SEQUENCE [LARGE SCALE GENOMIC DNA]</scope>
    <source>
        <strain evidence="2 3">KC310</strain>
    </source>
</reference>
<dbReference type="PANTHER" id="PTHR43157">
    <property type="entry name" value="PHOSPHATIDYLINOSITOL-GLYCAN BIOSYNTHESIS CLASS F PROTEIN-RELATED"/>
    <property type="match status" value="1"/>
</dbReference>